<dbReference type="InterPro" id="IPR024161">
    <property type="entry name" value="Znf_nanos-typ"/>
</dbReference>
<evidence type="ECO:0000256" key="2">
    <source>
        <dbReference type="SAM" id="MobiDB-lite"/>
    </source>
</evidence>
<organism evidence="4 5">
    <name type="scientific">Plectus sambesii</name>
    <dbReference type="NCBI Taxonomy" id="2011161"/>
    <lineage>
        <taxon>Eukaryota</taxon>
        <taxon>Metazoa</taxon>
        <taxon>Ecdysozoa</taxon>
        <taxon>Nematoda</taxon>
        <taxon>Chromadorea</taxon>
        <taxon>Plectida</taxon>
        <taxon>Plectina</taxon>
        <taxon>Plectoidea</taxon>
        <taxon>Plectidae</taxon>
        <taxon>Plectus</taxon>
    </lineage>
</organism>
<feature type="region of interest" description="Disordered" evidence="2">
    <location>
        <begin position="1"/>
        <end position="88"/>
    </location>
</feature>
<dbReference type="GO" id="GO:0003723">
    <property type="term" value="F:RNA binding"/>
    <property type="evidence" value="ECO:0007669"/>
    <property type="project" value="UniProtKB-UniRule"/>
</dbReference>
<evidence type="ECO:0000259" key="3">
    <source>
        <dbReference type="PROSITE" id="PS51522"/>
    </source>
</evidence>
<feature type="compositionally biased region" description="Gly residues" evidence="2">
    <location>
        <begin position="174"/>
        <end position="184"/>
    </location>
</feature>
<reference evidence="5" key="1">
    <citation type="submission" date="2022-11" db="UniProtKB">
        <authorList>
            <consortium name="WormBaseParasite"/>
        </authorList>
    </citation>
    <scope>IDENTIFICATION</scope>
</reference>
<name>A0A914W492_9BILA</name>
<evidence type="ECO:0000313" key="5">
    <source>
        <dbReference type="WBParaSite" id="PSAMB.scaffold3011size20048.g19953.t1"/>
    </source>
</evidence>
<keyword evidence="4" id="KW-1185">Reference proteome</keyword>
<dbReference type="WBParaSite" id="PSAMB.scaffold3011size20048.g19953.t1">
    <property type="protein sequence ID" value="PSAMB.scaffold3011size20048.g19953.t1"/>
    <property type="gene ID" value="PSAMB.scaffold3011size20048.g19953"/>
</dbReference>
<dbReference type="GO" id="GO:0008270">
    <property type="term" value="F:zinc ion binding"/>
    <property type="evidence" value="ECO:0007669"/>
    <property type="project" value="UniProtKB-KW"/>
</dbReference>
<feature type="region of interest" description="Disordered" evidence="2">
    <location>
        <begin position="147"/>
        <end position="184"/>
    </location>
</feature>
<feature type="domain" description="Nanos-type" evidence="3">
    <location>
        <begin position="110"/>
        <end position="156"/>
    </location>
</feature>
<proteinExistence type="inferred from homology"/>
<dbReference type="GO" id="GO:0006417">
    <property type="term" value="P:regulation of translation"/>
    <property type="evidence" value="ECO:0007669"/>
    <property type="project" value="UniProtKB-UniRule"/>
</dbReference>
<keyword evidence="1" id="KW-0863">Zinc-finger</keyword>
<keyword evidence="1" id="KW-0862">Zinc</keyword>
<protein>
    <submittedName>
        <fullName evidence="5">Nanos-type domain-containing protein</fullName>
    </submittedName>
</protein>
<sequence length="184" mass="19720">MEPEPNNLLPSGLLDDSDSEQDGSDDRHSESNLVAATIRSLRSASISISSEAKETCSRPIVGRSYDSSTFRMQLPPSSPPTEPPGSPVLAQRTAVVAPLRAPSGNQQPLDCVYCRNSDRPSQGHSREHCPVLAHMAPCIHCQASGVNNHTPTHCPRRPKTTLSLRPEFSPRKNGGVGGSHRGSP</sequence>
<feature type="compositionally biased region" description="Pro residues" evidence="2">
    <location>
        <begin position="76"/>
        <end position="86"/>
    </location>
</feature>
<dbReference type="Proteomes" id="UP000887566">
    <property type="component" value="Unplaced"/>
</dbReference>
<keyword evidence="1" id="KW-0810">Translation regulation</keyword>
<evidence type="ECO:0000256" key="1">
    <source>
        <dbReference type="PROSITE-ProRule" id="PRU00855"/>
    </source>
</evidence>
<dbReference type="PROSITE" id="PS51522">
    <property type="entry name" value="ZF_NANOS"/>
    <property type="match status" value="1"/>
</dbReference>
<keyword evidence="1" id="KW-0479">Metal-binding</keyword>
<keyword evidence="1" id="KW-0694">RNA-binding</keyword>
<accession>A0A914W492</accession>
<comment type="similarity">
    <text evidence="1">Belongs to the nanos family.</text>
</comment>
<feature type="compositionally biased region" description="Low complexity" evidence="2">
    <location>
        <begin position="35"/>
        <end position="50"/>
    </location>
</feature>
<evidence type="ECO:0000313" key="4">
    <source>
        <dbReference type="Proteomes" id="UP000887566"/>
    </source>
</evidence>
<dbReference type="AlphaFoldDB" id="A0A914W492"/>